<dbReference type="InterPro" id="IPR002376">
    <property type="entry name" value="Formyl_transf_N"/>
</dbReference>
<sequence>MNIFAGFGTLGFVVLKELLENGYQFDLILTHKDGSEESVDLLSSKNGIDFSYSDLRTDLLLLNELKEEKINFLISVNYRYIIPKIILENSSYPLNIHGSLLPKYRGRTPHVWAIINGESKTGITCHVMEESVDTGDIYHQIEVEIADEDTGNDIIQKFKEIYPVCLTESLKKIHQGIKPIPQVEADATYFGKRIPEMGYVDFTKDKKSLINFIRAQSKPYPGAYCYLADGRKLIVHRAVALDLSQPVLNSIGLIFKENNQFLARVKDGFLAFTDFEIG</sequence>
<dbReference type="Pfam" id="PF00551">
    <property type="entry name" value="Formyl_trans_N"/>
    <property type="match status" value="1"/>
</dbReference>
<dbReference type="CDD" id="cd08369">
    <property type="entry name" value="FMT_core"/>
    <property type="match status" value="1"/>
</dbReference>
<comment type="caution">
    <text evidence="3">The sequence shown here is derived from an EMBL/GenBank/DDBJ whole genome shotgun (WGS) entry which is preliminary data.</text>
</comment>
<evidence type="ECO:0000313" key="5">
    <source>
        <dbReference type="Proteomes" id="UP000297394"/>
    </source>
</evidence>
<organism evidence="3 5">
    <name type="scientific">Leptospira bourretii</name>
    <dbReference type="NCBI Taxonomy" id="2484962"/>
    <lineage>
        <taxon>Bacteria</taxon>
        <taxon>Pseudomonadati</taxon>
        <taxon>Spirochaetota</taxon>
        <taxon>Spirochaetia</taxon>
        <taxon>Leptospirales</taxon>
        <taxon>Leptospiraceae</taxon>
        <taxon>Leptospira</taxon>
    </lineage>
</organism>
<protein>
    <submittedName>
        <fullName evidence="3">Methionyl-tRNA formyltransferase</fullName>
    </submittedName>
</protein>
<dbReference type="EMBL" id="RQFL01000026">
    <property type="protein sequence ID" value="TGK89625.1"/>
    <property type="molecule type" value="Genomic_DNA"/>
</dbReference>
<dbReference type="PANTHER" id="PTHR11138">
    <property type="entry name" value="METHIONYL-TRNA FORMYLTRANSFERASE"/>
    <property type="match status" value="1"/>
</dbReference>
<reference evidence="4" key="1">
    <citation type="submission" date="2018-10" db="EMBL/GenBank/DDBJ databases">
        <authorList>
            <person name="Vincent A.T."/>
            <person name="Schiettekatte O."/>
            <person name="Bourhy P."/>
            <person name="Veyrier F.J."/>
            <person name="Picardeau M."/>
        </authorList>
    </citation>
    <scope>NUCLEOTIDE SEQUENCE</scope>
    <source>
        <strain evidence="4">201800281</strain>
    </source>
</reference>
<keyword evidence="6" id="KW-1185">Reference proteome</keyword>
<evidence type="ECO:0000313" key="3">
    <source>
        <dbReference type="EMBL" id="TGK79418.1"/>
    </source>
</evidence>
<dbReference type="SUPFAM" id="SSF53328">
    <property type="entry name" value="Formyltransferase"/>
    <property type="match status" value="1"/>
</dbReference>
<gene>
    <name evidence="3" type="ORF">EHQ23_17580</name>
    <name evidence="4" type="ORF">EHQ26_14430</name>
</gene>
<feature type="domain" description="Formyl transferase C-terminal" evidence="2">
    <location>
        <begin position="195"/>
        <end position="270"/>
    </location>
</feature>
<dbReference type="GO" id="GO:0004479">
    <property type="term" value="F:methionyl-tRNA formyltransferase activity"/>
    <property type="evidence" value="ECO:0007669"/>
    <property type="project" value="TreeGrafter"/>
</dbReference>
<dbReference type="PANTHER" id="PTHR11138:SF5">
    <property type="entry name" value="METHIONYL-TRNA FORMYLTRANSFERASE, MITOCHONDRIAL"/>
    <property type="match status" value="1"/>
</dbReference>
<evidence type="ECO:0000313" key="6">
    <source>
        <dbReference type="Proteomes" id="UP000297918"/>
    </source>
</evidence>
<dbReference type="SUPFAM" id="SSF50486">
    <property type="entry name" value="FMT C-terminal domain-like"/>
    <property type="match status" value="1"/>
</dbReference>
<name>A0A4R9IJR6_9LEPT</name>
<dbReference type="AlphaFoldDB" id="A0A4R9IJR6"/>
<dbReference type="InterPro" id="IPR036477">
    <property type="entry name" value="Formyl_transf_N_sf"/>
</dbReference>
<dbReference type="Gene3D" id="3.40.50.12230">
    <property type="match status" value="1"/>
</dbReference>
<dbReference type="EMBL" id="RQFM01000027">
    <property type="protein sequence ID" value="TGK79418.1"/>
    <property type="molecule type" value="Genomic_DNA"/>
</dbReference>
<evidence type="ECO:0000259" key="1">
    <source>
        <dbReference type="Pfam" id="PF00551"/>
    </source>
</evidence>
<dbReference type="InterPro" id="IPR011034">
    <property type="entry name" value="Formyl_transferase-like_C_sf"/>
</dbReference>
<accession>A0A4R9IJR6</accession>
<dbReference type="Proteomes" id="UP000297918">
    <property type="component" value="Unassembled WGS sequence"/>
</dbReference>
<proteinExistence type="predicted"/>
<dbReference type="RefSeq" id="WP_135748737.1">
    <property type="nucleotide sequence ID" value="NZ_RQFL01000026.1"/>
</dbReference>
<feature type="domain" description="Formyl transferase N-terminal" evidence="1">
    <location>
        <begin position="61"/>
        <end position="162"/>
    </location>
</feature>
<dbReference type="OrthoDB" id="9802815at2"/>
<evidence type="ECO:0000259" key="2">
    <source>
        <dbReference type="Pfam" id="PF02911"/>
    </source>
</evidence>
<dbReference type="Proteomes" id="UP000297394">
    <property type="component" value="Unassembled WGS sequence"/>
</dbReference>
<keyword evidence="3" id="KW-0808">Transferase</keyword>
<evidence type="ECO:0000313" key="4">
    <source>
        <dbReference type="EMBL" id="TGK89625.1"/>
    </source>
</evidence>
<dbReference type="InterPro" id="IPR005793">
    <property type="entry name" value="Formyl_trans_C"/>
</dbReference>
<dbReference type="GO" id="GO:0005829">
    <property type="term" value="C:cytosol"/>
    <property type="evidence" value="ECO:0007669"/>
    <property type="project" value="TreeGrafter"/>
</dbReference>
<dbReference type="Pfam" id="PF02911">
    <property type="entry name" value="Formyl_trans_C"/>
    <property type="match status" value="1"/>
</dbReference>
<reference evidence="3 5" key="2">
    <citation type="journal article" date="2019" name="PLoS Negl. Trop. Dis.">
        <title>Revisiting the worldwide diversity of Leptospira species in the environment.</title>
        <authorList>
            <person name="Vincent A.T."/>
            <person name="Schiettekatte O."/>
            <person name="Bourhy P."/>
            <person name="Veyrier F.J."/>
            <person name="Picardeau M."/>
        </authorList>
    </citation>
    <scope>NUCLEOTIDE SEQUENCE [LARGE SCALE GENOMIC DNA]</scope>
    <source>
        <strain evidence="3 5">201800280</strain>
        <strain evidence="4">201800281</strain>
    </source>
</reference>